<feature type="compositionally biased region" description="Basic and acidic residues" evidence="1">
    <location>
        <begin position="107"/>
        <end position="118"/>
    </location>
</feature>
<dbReference type="RefSeq" id="WP_201955402.1">
    <property type="nucleotide sequence ID" value="NZ_JAERRJ010000015.1"/>
</dbReference>
<reference evidence="2 3" key="1">
    <citation type="submission" date="2021-01" db="EMBL/GenBank/DDBJ databases">
        <title>WGS of actinomycetes isolated from Thailand.</title>
        <authorList>
            <person name="Thawai C."/>
        </authorList>
    </citation>
    <scope>NUCLEOTIDE SEQUENCE [LARGE SCALE GENOMIC DNA]</scope>
    <source>
        <strain evidence="2 3">LPG 2</strain>
    </source>
</reference>
<evidence type="ECO:0000313" key="3">
    <source>
        <dbReference type="Proteomes" id="UP000602198"/>
    </source>
</evidence>
<sequence>MSAREHSDERRGNDAMTHTRSNPTPRTRHLFRTVLPLVGMTAAATIAAGPAAAESLSRAGETTTSSTGGNNRLGTPELNGHTGGDTTGIHKIDPYGYSHTDSNPLRQNEHRAALRESRTPPPQSAPRISDEGNSSATWQPVTRDDGSGWTVCRPHAAQC</sequence>
<name>A0ABS1MFE6_9NOCA</name>
<dbReference type="EMBL" id="JAERRJ010000015">
    <property type="protein sequence ID" value="MBL1079304.1"/>
    <property type="molecule type" value="Genomic_DNA"/>
</dbReference>
<feature type="region of interest" description="Disordered" evidence="1">
    <location>
        <begin position="1"/>
        <end position="28"/>
    </location>
</feature>
<feature type="compositionally biased region" description="Polar residues" evidence="1">
    <location>
        <begin position="16"/>
        <end position="25"/>
    </location>
</feature>
<feature type="region of interest" description="Disordered" evidence="1">
    <location>
        <begin position="54"/>
        <end position="159"/>
    </location>
</feature>
<gene>
    <name evidence="2" type="ORF">JK358_33355</name>
</gene>
<evidence type="ECO:0000256" key="1">
    <source>
        <dbReference type="SAM" id="MobiDB-lite"/>
    </source>
</evidence>
<dbReference type="Proteomes" id="UP000602198">
    <property type="component" value="Unassembled WGS sequence"/>
</dbReference>
<evidence type="ECO:0000313" key="2">
    <source>
        <dbReference type="EMBL" id="MBL1079304.1"/>
    </source>
</evidence>
<protein>
    <recommendedName>
        <fullName evidence="4">Secreted protein</fullName>
    </recommendedName>
</protein>
<feature type="compositionally biased region" description="Basic and acidic residues" evidence="1">
    <location>
        <begin position="1"/>
        <end position="13"/>
    </location>
</feature>
<accession>A0ABS1MFE6</accession>
<organism evidence="2 3">
    <name type="scientific">Nocardia acididurans</name>
    <dbReference type="NCBI Taxonomy" id="2802282"/>
    <lineage>
        <taxon>Bacteria</taxon>
        <taxon>Bacillati</taxon>
        <taxon>Actinomycetota</taxon>
        <taxon>Actinomycetes</taxon>
        <taxon>Mycobacteriales</taxon>
        <taxon>Nocardiaceae</taxon>
        <taxon>Nocardia</taxon>
    </lineage>
</organism>
<evidence type="ECO:0008006" key="4">
    <source>
        <dbReference type="Google" id="ProtNLM"/>
    </source>
</evidence>
<keyword evidence="3" id="KW-1185">Reference proteome</keyword>
<feature type="compositionally biased region" description="Polar residues" evidence="1">
    <location>
        <begin position="131"/>
        <end position="140"/>
    </location>
</feature>
<comment type="caution">
    <text evidence="2">The sequence shown here is derived from an EMBL/GenBank/DDBJ whole genome shotgun (WGS) entry which is preliminary data.</text>
</comment>
<proteinExistence type="predicted"/>